<keyword evidence="2" id="KW-0863">Zinc-finger</keyword>
<dbReference type="InterPro" id="IPR020458">
    <property type="entry name" value="Znf_DskA_TraR_CS"/>
</dbReference>
<evidence type="ECO:0000259" key="6">
    <source>
        <dbReference type="Pfam" id="PF01258"/>
    </source>
</evidence>
<proteinExistence type="predicted"/>
<dbReference type="SUPFAM" id="SSF109635">
    <property type="entry name" value="DnaK suppressor protein DksA, alpha-hairpin domain"/>
    <property type="match status" value="1"/>
</dbReference>
<evidence type="ECO:0000256" key="3">
    <source>
        <dbReference type="ARBA" id="ARBA00022833"/>
    </source>
</evidence>
<dbReference type="Pfam" id="PF01258">
    <property type="entry name" value="zf-dskA_traR"/>
    <property type="match status" value="1"/>
</dbReference>
<keyword evidence="3" id="KW-0862">Zinc</keyword>
<gene>
    <name evidence="8" type="ORF">FLL45_18815</name>
</gene>
<evidence type="ECO:0000256" key="4">
    <source>
        <dbReference type="PROSITE-ProRule" id="PRU00510"/>
    </source>
</evidence>
<dbReference type="PROSITE" id="PS01102">
    <property type="entry name" value="ZF_DKSA_1"/>
    <property type="match status" value="1"/>
</dbReference>
<dbReference type="AlphaFoldDB" id="A0A545T525"/>
<evidence type="ECO:0000256" key="1">
    <source>
        <dbReference type="ARBA" id="ARBA00022723"/>
    </source>
</evidence>
<reference evidence="8 9" key="1">
    <citation type="submission" date="2019-06" db="EMBL/GenBank/DDBJ databases">
        <title>Draft genome of Aliikangiella marina GYP-15.</title>
        <authorList>
            <person name="Wang G."/>
        </authorList>
    </citation>
    <scope>NUCLEOTIDE SEQUENCE [LARGE SCALE GENOMIC DNA]</scope>
    <source>
        <strain evidence="8 9">GYP-15</strain>
    </source>
</reference>
<evidence type="ECO:0000313" key="9">
    <source>
        <dbReference type="Proteomes" id="UP000317839"/>
    </source>
</evidence>
<comment type="caution">
    <text evidence="8">The sequence shown here is derived from an EMBL/GenBank/DDBJ whole genome shotgun (WGS) entry which is preliminary data.</text>
</comment>
<sequence>MQRFDEIKQTLHARLGELESRVQAINADITHQNQPLSSDWSEQAVERENEEVLEALGNASQKEMAQIKNALHRMDTGRYEICETCDAEIPFERLKLVPYTTLCTHCAEKAEAKH</sequence>
<dbReference type="PROSITE" id="PS51128">
    <property type="entry name" value="ZF_DKSA_2"/>
    <property type="match status" value="1"/>
</dbReference>
<feature type="coiled-coil region" evidence="5">
    <location>
        <begin position="8"/>
        <end position="62"/>
    </location>
</feature>
<dbReference type="Gene3D" id="1.20.120.910">
    <property type="entry name" value="DksA, coiled-coil domain"/>
    <property type="match status" value="1"/>
</dbReference>
<dbReference type="SUPFAM" id="SSF57716">
    <property type="entry name" value="Glucocorticoid receptor-like (DNA-binding domain)"/>
    <property type="match status" value="1"/>
</dbReference>
<accession>A0A545T525</accession>
<feature type="domain" description="Zinc finger DksA/TraR C4-type" evidence="6">
    <location>
        <begin position="77"/>
        <end position="111"/>
    </location>
</feature>
<keyword evidence="9" id="KW-1185">Reference proteome</keyword>
<evidence type="ECO:0000313" key="8">
    <source>
        <dbReference type="EMBL" id="TQV72272.1"/>
    </source>
</evidence>
<organism evidence="8 9">
    <name type="scientific">Aliikangiella marina</name>
    <dbReference type="NCBI Taxonomy" id="1712262"/>
    <lineage>
        <taxon>Bacteria</taxon>
        <taxon>Pseudomonadati</taxon>
        <taxon>Pseudomonadota</taxon>
        <taxon>Gammaproteobacteria</taxon>
        <taxon>Oceanospirillales</taxon>
        <taxon>Pleioneaceae</taxon>
        <taxon>Aliikangiella</taxon>
    </lineage>
</organism>
<name>A0A545T525_9GAMM</name>
<dbReference type="InterPro" id="IPR037187">
    <property type="entry name" value="DnaK_N"/>
</dbReference>
<evidence type="ECO:0000256" key="5">
    <source>
        <dbReference type="SAM" id="Coils"/>
    </source>
</evidence>
<dbReference type="PANTHER" id="PTHR33823:SF4">
    <property type="entry name" value="GENERAL STRESS PROTEIN 16O"/>
    <property type="match status" value="1"/>
</dbReference>
<feature type="domain" description="DnaK suppressor protein-like N-terminal" evidence="7">
    <location>
        <begin position="8"/>
        <end position="74"/>
    </location>
</feature>
<keyword evidence="1" id="KW-0479">Metal-binding</keyword>
<dbReference type="InterPro" id="IPR048487">
    <property type="entry name" value="DksA-like_N"/>
</dbReference>
<dbReference type="PANTHER" id="PTHR33823">
    <property type="entry name" value="RNA POLYMERASE-BINDING TRANSCRIPTION FACTOR DKSA-RELATED"/>
    <property type="match status" value="1"/>
</dbReference>
<dbReference type="InterPro" id="IPR000962">
    <property type="entry name" value="Znf_DskA_TraR"/>
</dbReference>
<protein>
    <submittedName>
        <fullName evidence="8">TraR/DksA family transcriptional regulator</fullName>
    </submittedName>
</protein>
<evidence type="ECO:0000259" key="7">
    <source>
        <dbReference type="Pfam" id="PF21173"/>
    </source>
</evidence>
<dbReference type="Pfam" id="PF21173">
    <property type="entry name" value="DksA-like_N"/>
    <property type="match status" value="1"/>
</dbReference>
<dbReference type="GO" id="GO:0008270">
    <property type="term" value="F:zinc ion binding"/>
    <property type="evidence" value="ECO:0007669"/>
    <property type="project" value="UniProtKB-KW"/>
</dbReference>
<dbReference type="EMBL" id="VIKR01000005">
    <property type="protein sequence ID" value="TQV72272.1"/>
    <property type="molecule type" value="Genomic_DNA"/>
</dbReference>
<dbReference type="Proteomes" id="UP000317839">
    <property type="component" value="Unassembled WGS sequence"/>
</dbReference>
<feature type="zinc finger region" description="dksA C4-type" evidence="4">
    <location>
        <begin position="82"/>
        <end position="106"/>
    </location>
</feature>
<keyword evidence="5" id="KW-0175">Coiled coil</keyword>
<dbReference type="OrthoDB" id="6064855at2"/>
<evidence type="ECO:0000256" key="2">
    <source>
        <dbReference type="ARBA" id="ARBA00022771"/>
    </source>
</evidence>
<dbReference type="RefSeq" id="WP_142943602.1">
    <property type="nucleotide sequence ID" value="NZ_VIKR01000005.1"/>
</dbReference>